<evidence type="ECO:0000313" key="3">
    <source>
        <dbReference type="EMBL" id="GAA1744880.1"/>
    </source>
</evidence>
<keyword evidence="3" id="KW-0540">Nuclease</keyword>
<dbReference type="SUPFAM" id="SSF52980">
    <property type="entry name" value="Restriction endonuclease-like"/>
    <property type="match status" value="1"/>
</dbReference>
<dbReference type="Gene3D" id="3.90.1570.10">
    <property type="entry name" value="tt1808, chain A"/>
    <property type="match status" value="1"/>
</dbReference>
<keyword evidence="4" id="KW-1185">Reference proteome</keyword>
<dbReference type="RefSeq" id="WP_344202373.1">
    <property type="nucleotide sequence ID" value="NZ_BAAAME010000004.1"/>
</dbReference>
<dbReference type="CDD" id="cd06260">
    <property type="entry name" value="DUF820-like"/>
    <property type="match status" value="1"/>
</dbReference>
<gene>
    <name evidence="3" type="ORF">GCM10009710_26120</name>
</gene>
<accession>A0ABN2JZP0</accession>
<protein>
    <submittedName>
        <fullName evidence="3">Uma2 family endonuclease</fullName>
    </submittedName>
</protein>
<dbReference type="InterPro" id="IPR012296">
    <property type="entry name" value="Nuclease_put_TT1808"/>
</dbReference>
<dbReference type="PANTHER" id="PTHR34107">
    <property type="entry name" value="SLL0198 PROTEIN-RELATED"/>
    <property type="match status" value="1"/>
</dbReference>
<dbReference type="Pfam" id="PF05685">
    <property type="entry name" value="Uma2"/>
    <property type="match status" value="1"/>
</dbReference>
<dbReference type="GO" id="GO:0004519">
    <property type="term" value="F:endonuclease activity"/>
    <property type="evidence" value="ECO:0007669"/>
    <property type="project" value="UniProtKB-KW"/>
</dbReference>
<proteinExistence type="predicted"/>
<evidence type="ECO:0000256" key="1">
    <source>
        <dbReference type="SAM" id="MobiDB-lite"/>
    </source>
</evidence>
<organism evidence="3 4">
    <name type="scientific">Aeromicrobium alkaliterrae</name>
    <dbReference type="NCBI Taxonomy" id="302168"/>
    <lineage>
        <taxon>Bacteria</taxon>
        <taxon>Bacillati</taxon>
        <taxon>Actinomycetota</taxon>
        <taxon>Actinomycetes</taxon>
        <taxon>Propionibacteriales</taxon>
        <taxon>Nocardioidaceae</taxon>
        <taxon>Aeromicrobium</taxon>
    </lineage>
</organism>
<evidence type="ECO:0000313" key="4">
    <source>
        <dbReference type="Proteomes" id="UP001501057"/>
    </source>
</evidence>
<reference evidence="3 4" key="1">
    <citation type="journal article" date="2019" name="Int. J. Syst. Evol. Microbiol.">
        <title>The Global Catalogue of Microorganisms (GCM) 10K type strain sequencing project: providing services to taxonomists for standard genome sequencing and annotation.</title>
        <authorList>
            <consortium name="The Broad Institute Genomics Platform"/>
            <consortium name="The Broad Institute Genome Sequencing Center for Infectious Disease"/>
            <person name="Wu L."/>
            <person name="Ma J."/>
        </authorList>
    </citation>
    <scope>NUCLEOTIDE SEQUENCE [LARGE SCALE GENOMIC DNA]</scope>
    <source>
        <strain evidence="3 4">JCM 13518</strain>
    </source>
</reference>
<dbReference type="InterPro" id="IPR008538">
    <property type="entry name" value="Uma2"/>
</dbReference>
<name>A0ABN2JZP0_9ACTN</name>
<feature type="region of interest" description="Disordered" evidence="1">
    <location>
        <begin position="1"/>
        <end position="24"/>
    </location>
</feature>
<dbReference type="PANTHER" id="PTHR34107:SF4">
    <property type="entry name" value="SLL1222 PROTEIN"/>
    <property type="match status" value="1"/>
</dbReference>
<dbReference type="EMBL" id="BAAAME010000004">
    <property type="protein sequence ID" value="GAA1744880.1"/>
    <property type="molecule type" value="Genomic_DNA"/>
</dbReference>
<feature type="domain" description="Putative restriction endonuclease" evidence="2">
    <location>
        <begin position="21"/>
        <end position="176"/>
    </location>
</feature>
<keyword evidence="3" id="KW-0255">Endonuclease</keyword>
<comment type="caution">
    <text evidence="3">The sequence shown here is derived from an EMBL/GenBank/DDBJ whole genome shotgun (WGS) entry which is preliminary data.</text>
</comment>
<sequence length="191" mass="20836">MTAMPTEASPGLPRGRSLTRDDLDAMPDDGHRYELIDGILIVSPAPRRVHQRASFRLSVLIDATLPSDLELLPAPFDVALTDDTVMQPDLVVARVIDFTERDLPVAPLLAVEVLSPSTRGIDLLLKKERLERAGCAHYWVVDPDAPSITAWALEKGSYREITRASGDEVLEVDEPVAFTAVPADLVRTSGS</sequence>
<dbReference type="InterPro" id="IPR011335">
    <property type="entry name" value="Restrct_endonuc-II-like"/>
</dbReference>
<dbReference type="Proteomes" id="UP001501057">
    <property type="component" value="Unassembled WGS sequence"/>
</dbReference>
<keyword evidence="3" id="KW-0378">Hydrolase</keyword>
<evidence type="ECO:0000259" key="2">
    <source>
        <dbReference type="Pfam" id="PF05685"/>
    </source>
</evidence>